<dbReference type="InterPro" id="IPR023393">
    <property type="entry name" value="START-like_dom_sf"/>
</dbReference>
<sequence length="225" mass="23767">MDLSHRFTLPVGIDEAWRALTNLEWVTPCVPGATLGSVDGNTFTGSVKVKLGPISLFYLGTGAIVERDARRHRAVVEAKGRDQRGNGKVSMAVTMRLTPAQRGTTVTVDTDLAINGKPAQLGSDVVQEVSNRLMDRFVNSVSTKLGVTTTPEPGLSAVAAGEAGAGGERTAGSPKPEVVGADEVGKRRQARALSMLRSYAAPTLGALVVLVALLVIVRKILRRSR</sequence>
<evidence type="ECO:0000313" key="3">
    <source>
        <dbReference type="Proteomes" id="UP000704762"/>
    </source>
</evidence>
<dbReference type="Pfam" id="PF06240">
    <property type="entry name" value="COXG"/>
    <property type="match status" value="1"/>
</dbReference>
<keyword evidence="3" id="KW-1185">Reference proteome</keyword>
<dbReference type="RefSeq" id="WP_204916128.1">
    <property type="nucleotide sequence ID" value="NZ_BAAAQP010000003.1"/>
</dbReference>
<evidence type="ECO:0000313" key="2">
    <source>
        <dbReference type="EMBL" id="MBM7797441.1"/>
    </source>
</evidence>
<keyword evidence="1" id="KW-1133">Transmembrane helix</keyword>
<comment type="caution">
    <text evidence="2">The sequence shown here is derived from an EMBL/GenBank/DDBJ whole genome shotgun (WGS) entry which is preliminary data.</text>
</comment>
<dbReference type="EMBL" id="JAFBCF010000001">
    <property type="protein sequence ID" value="MBM7797441.1"/>
    <property type="molecule type" value="Genomic_DNA"/>
</dbReference>
<feature type="transmembrane region" description="Helical" evidence="1">
    <location>
        <begin position="199"/>
        <end position="217"/>
    </location>
</feature>
<dbReference type="SUPFAM" id="SSF55961">
    <property type="entry name" value="Bet v1-like"/>
    <property type="match status" value="1"/>
</dbReference>
<gene>
    <name evidence="2" type="ORF">JOE57_000362</name>
</gene>
<accession>A0ABS2REM4</accession>
<protein>
    <submittedName>
        <fullName evidence="2">Carbon monoxide dehydrogenase subunit G</fullName>
    </submittedName>
</protein>
<dbReference type="InterPro" id="IPR010419">
    <property type="entry name" value="CO_DH_gsu"/>
</dbReference>
<dbReference type="CDD" id="cd07823">
    <property type="entry name" value="SRPBCC_5"/>
    <property type="match status" value="1"/>
</dbReference>
<dbReference type="PANTHER" id="PTHR38588:SF1">
    <property type="entry name" value="BLL0334 PROTEIN"/>
    <property type="match status" value="1"/>
</dbReference>
<name>A0ABS2REM4_9ACTN</name>
<proteinExistence type="predicted"/>
<evidence type="ECO:0000256" key="1">
    <source>
        <dbReference type="SAM" id="Phobius"/>
    </source>
</evidence>
<dbReference type="Proteomes" id="UP000704762">
    <property type="component" value="Unassembled WGS sequence"/>
</dbReference>
<dbReference type="PANTHER" id="PTHR38588">
    <property type="entry name" value="BLL0334 PROTEIN"/>
    <property type="match status" value="1"/>
</dbReference>
<keyword evidence="1" id="KW-0812">Transmembrane</keyword>
<keyword evidence="1" id="KW-0472">Membrane</keyword>
<organism evidence="2 3">
    <name type="scientific">Microlunatus panaciterrae</name>
    <dbReference type="NCBI Taxonomy" id="400768"/>
    <lineage>
        <taxon>Bacteria</taxon>
        <taxon>Bacillati</taxon>
        <taxon>Actinomycetota</taxon>
        <taxon>Actinomycetes</taxon>
        <taxon>Propionibacteriales</taxon>
        <taxon>Propionibacteriaceae</taxon>
        <taxon>Microlunatus</taxon>
    </lineage>
</organism>
<reference evidence="2 3" key="1">
    <citation type="submission" date="2021-01" db="EMBL/GenBank/DDBJ databases">
        <title>Sequencing the genomes of 1000 actinobacteria strains.</title>
        <authorList>
            <person name="Klenk H.-P."/>
        </authorList>
    </citation>
    <scope>NUCLEOTIDE SEQUENCE [LARGE SCALE GENOMIC DNA]</scope>
    <source>
        <strain evidence="2 3">DSM 18662</strain>
    </source>
</reference>
<dbReference type="Gene3D" id="3.30.530.20">
    <property type="match status" value="1"/>
</dbReference>